<evidence type="ECO:0000313" key="2">
    <source>
        <dbReference type="Proteomes" id="UP000774130"/>
    </source>
</evidence>
<dbReference type="RefSeq" id="WP_218324295.1">
    <property type="nucleotide sequence ID" value="NZ_JAHUZB010000001.1"/>
</dbReference>
<dbReference type="EMBL" id="JAHUZB010000001">
    <property type="protein sequence ID" value="MBV7389228.1"/>
    <property type="molecule type" value="Genomic_DNA"/>
</dbReference>
<sequence>MVHKIKTVPHHKIISEYRLLTGLSISIEDCASLAKQLQSYGVDDYRVGKYQGNSYLTRYLDYFVDFLPMWQYKKKYLIPLLFRCTKDTEKMFDNPNRWPAFFVLLDWYLTFHPQKVLIHHGTSDEKQPIVDTAFVIFRLSEIWDGMAFPIGNLNTLAEFEEWNKKSHVLDTGSGFQRTSDFDEHNIEDLSQVAVLIEIVKLKYQDKLKKQGYNLPKS</sequence>
<proteinExistence type="predicted"/>
<dbReference type="Proteomes" id="UP000774130">
    <property type="component" value="Unassembled WGS sequence"/>
</dbReference>
<name>A0ABS6T8K0_9ENTE</name>
<comment type="caution">
    <text evidence="1">The sequence shown here is derived from an EMBL/GenBank/DDBJ whole genome shotgun (WGS) entry which is preliminary data.</text>
</comment>
<reference evidence="1 2" key="1">
    <citation type="submission" date="2021-06" db="EMBL/GenBank/DDBJ databases">
        <title>Enterococcus alishanensis sp. nov., a novel lactic acid bacterium isolated from fresh coffee beans.</title>
        <authorList>
            <person name="Chen Y.-S."/>
        </authorList>
    </citation>
    <scope>NUCLEOTIDE SEQUENCE [LARGE SCALE GENOMIC DNA]</scope>
    <source>
        <strain evidence="1 2">ALS3</strain>
    </source>
</reference>
<gene>
    <name evidence="1" type="ORF">KUA55_00935</name>
</gene>
<protein>
    <submittedName>
        <fullName evidence="1">Uncharacterized protein</fullName>
    </submittedName>
</protein>
<accession>A0ABS6T8K0</accession>
<keyword evidence="2" id="KW-1185">Reference proteome</keyword>
<organism evidence="1 2">
    <name type="scientific">Enterococcus alishanensis</name>
    <dbReference type="NCBI Taxonomy" id="1303817"/>
    <lineage>
        <taxon>Bacteria</taxon>
        <taxon>Bacillati</taxon>
        <taxon>Bacillota</taxon>
        <taxon>Bacilli</taxon>
        <taxon>Lactobacillales</taxon>
        <taxon>Enterococcaceae</taxon>
        <taxon>Enterococcus</taxon>
    </lineage>
</organism>
<evidence type="ECO:0000313" key="1">
    <source>
        <dbReference type="EMBL" id="MBV7389228.1"/>
    </source>
</evidence>